<dbReference type="SUPFAM" id="SSF47473">
    <property type="entry name" value="EF-hand"/>
    <property type="match status" value="1"/>
</dbReference>
<gene>
    <name evidence="3" type="ORF">EG68_03975</name>
</gene>
<comment type="caution">
    <text evidence="3">The sequence shown here is derived from an EMBL/GenBank/DDBJ whole genome shotgun (WGS) entry which is preliminary data.</text>
</comment>
<comment type="similarity">
    <text evidence="1">Belongs to the TPPP family.</text>
</comment>
<feature type="non-terminal residue" evidence="3">
    <location>
        <position position="1"/>
    </location>
</feature>
<dbReference type="GO" id="GO:0015631">
    <property type="term" value="F:tubulin binding"/>
    <property type="evidence" value="ECO:0007669"/>
    <property type="project" value="InterPro"/>
</dbReference>
<dbReference type="Gene3D" id="1.10.238.10">
    <property type="entry name" value="EF-hand"/>
    <property type="match status" value="1"/>
</dbReference>
<dbReference type="Proteomes" id="UP000822476">
    <property type="component" value="Unassembled WGS sequence"/>
</dbReference>
<dbReference type="InterPro" id="IPR008907">
    <property type="entry name" value="TPP/p25"/>
</dbReference>
<dbReference type="GO" id="GO:0046785">
    <property type="term" value="P:microtubule polymerization"/>
    <property type="evidence" value="ECO:0007669"/>
    <property type="project" value="InterPro"/>
</dbReference>
<dbReference type="OrthoDB" id="548799at2759"/>
<dbReference type="InterPro" id="IPR011992">
    <property type="entry name" value="EF-hand-dom_pair"/>
</dbReference>
<dbReference type="Pfam" id="PF05517">
    <property type="entry name" value="p25-alpha"/>
    <property type="match status" value="1"/>
</dbReference>
<dbReference type="PANTHER" id="PTHR12932:SF9">
    <property type="entry name" value="TUBULIN POLYMERIZATION-PROMOTING PROTEIN HOMOLOG"/>
    <property type="match status" value="1"/>
</dbReference>
<dbReference type="GO" id="GO:0001578">
    <property type="term" value="P:microtubule bundle formation"/>
    <property type="evidence" value="ECO:0007669"/>
    <property type="project" value="TreeGrafter"/>
</dbReference>
<evidence type="ECO:0000256" key="1">
    <source>
        <dbReference type="ARBA" id="ARBA00010994"/>
    </source>
</evidence>
<reference evidence="3" key="1">
    <citation type="submission" date="2019-07" db="EMBL/GenBank/DDBJ databases">
        <title>Annotation for the trematode Paragonimus miyazaki's.</title>
        <authorList>
            <person name="Choi Y.-J."/>
        </authorList>
    </citation>
    <scope>NUCLEOTIDE SEQUENCE</scope>
    <source>
        <strain evidence="3">Japan</strain>
    </source>
</reference>
<evidence type="ECO:0000313" key="4">
    <source>
        <dbReference type="Proteomes" id="UP000822476"/>
    </source>
</evidence>
<evidence type="ECO:0000256" key="2">
    <source>
        <dbReference type="SAM" id="MobiDB-lite"/>
    </source>
</evidence>
<dbReference type="AlphaFoldDB" id="A0A8S9Z008"/>
<dbReference type="EMBL" id="JTDE01001507">
    <property type="protein sequence ID" value="KAF7258836.1"/>
    <property type="molecule type" value="Genomic_DNA"/>
</dbReference>
<sequence>VAISQSIRTSDDRLNSWIRLLCPGRIRPTKRTEKSINSPIGLHVCLYNSHWSSITPVLACICRSQCVGLHAKSHSVPMKNMTTDLQTSFNAFCNFVKKGSNTATDKTLKKICTDCHIYGKGLDANRVDIEFRAHIGNTKRYVDFQEFVAFVEGRLAKVYAAANGMEQSEAAAELKSKIAQNAPAAHGATKVAADPITSRLTDVKGYTGSHKERFDAETGKGRGKEGRADKPPAFTTSGLSTPRK</sequence>
<keyword evidence="4" id="KW-1185">Reference proteome</keyword>
<accession>A0A8S9Z008</accession>
<dbReference type="PANTHER" id="PTHR12932">
    <property type="entry name" value="P25 ALPHA-RELATED"/>
    <property type="match status" value="1"/>
</dbReference>
<protein>
    <recommendedName>
        <fullName evidence="5">Tubulin polymerization-promoting protein</fullName>
    </recommendedName>
</protein>
<evidence type="ECO:0000313" key="3">
    <source>
        <dbReference type="EMBL" id="KAF7258836.1"/>
    </source>
</evidence>
<organism evidence="3 4">
    <name type="scientific">Paragonimus skrjabini miyazakii</name>
    <dbReference type="NCBI Taxonomy" id="59628"/>
    <lineage>
        <taxon>Eukaryota</taxon>
        <taxon>Metazoa</taxon>
        <taxon>Spiralia</taxon>
        <taxon>Lophotrochozoa</taxon>
        <taxon>Platyhelminthes</taxon>
        <taxon>Trematoda</taxon>
        <taxon>Digenea</taxon>
        <taxon>Plagiorchiida</taxon>
        <taxon>Troglotremata</taxon>
        <taxon>Troglotrematidae</taxon>
        <taxon>Paragonimus</taxon>
    </lineage>
</organism>
<name>A0A8S9Z008_9TREM</name>
<proteinExistence type="inferred from homology"/>
<feature type="compositionally biased region" description="Polar residues" evidence="2">
    <location>
        <begin position="234"/>
        <end position="244"/>
    </location>
</feature>
<feature type="region of interest" description="Disordered" evidence="2">
    <location>
        <begin position="202"/>
        <end position="244"/>
    </location>
</feature>
<dbReference type="GO" id="GO:0032273">
    <property type="term" value="P:positive regulation of protein polymerization"/>
    <property type="evidence" value="ECO:0007669"/>
    <property type="project" value="TreeGrafter"/>
</dbReference>
<feature type="compositionally biased region" description="Basic and acidic residues" evidence="2">
    <location>
        <begin position="209"/>
        <end position="230"/>
    </location>
</feature>
<evidence type="ECO:0008006" key="5">
    <source>
        <dbReference type="Google" id="ProtNLM"/>
    </source>
</evidence>
<dbReference type="GO" id="GO:0005874">
    <property type="term" value="C:microtubule"/>
    <property type="evidence" value="ECO:0007669"/>
    <property type="project" value="TreeGrafter"/>
</dbReference>